<dbReference type="Proteomes" id="UP000193411">
    <property type="component" value="Unassembled WGS sequence"/>
</dbReference>
<proteinExistence type="predicted"/>
<evidence type="ECO:0000313" key="2">
    <source>
        <dbReference type="Proteomes" id="UP000193411"/>
    </source>
</evidence>
<dbReference type="AlphaFoldDB" id="A0A1Y2HMB6"/>
<evidence type="ECO:0000313" key="1">
    <source>
        <dbReference type="EMBL" id="ORZ35757.1"/>
    </source>
</evidence>
<protein>
    <submittedName>
        <fullName evidence="1">Uncharacterized protein</fullName>
    </submittedName>
</protein>
<reference evidence="1 2" key="1">
    <citation type="submission" date="2016-07" db="EMBL/GenBank/DDBJ databases">
        <title>Pervasive Adenine N6-methylation of Active Genes in Fungi.</title>
        <authorList>
            <consortium name="DOE Joint Genome Institute"/>
            <person name="Mondo S.J."/>
            <person name="Dannebaum R.O."/>
            <person name="Kuo R.C."/>
            <person name="Labutti K."/>
            <person name="Haridas S."/>
            <person name="Kuo A."/>
            <person name="Salamov A."/>
            <person name="Ahrendt S.R."/>
            <person name="Lipzen A."/>
            <person name="Sullivan W."/>
            <person name="Andreopoulos W.B."/>
            <person name="Clum A."/>
            <person name="Lindquist E."/>
            <person name="Daum C."/>
            <person name="Ramamoorthy G.K."/>
            <person name="Gryganskyi A."/>
            <person name="Culley D."/>
            <person name="Magnuson J.K."/>
            <person name="James T.Y."/>
            <person name="O'Malley M.A."/>
            <person name="Stajich J.E."/>
            <person name="Spatafora J.W."/>
            <person name="Visel A."/>
            <person name="Grigoriev I.V."/>
        </authorList>
    </citation>
    <scope>NUCLEOTIDE SEQUENCE [LARGE SCALE GENOMIC DNA]</scope>
    <source>
        <strain evidence="1 2">PL171</strain>
    </source>
</reference>
<name>A0A1Y2HMB6_9FUNG</name>
<sequence>MNRPCLMQRNKKNLAMQLFPDALDTVPERLPILSTDVAEPILALAIRHAAILSMWNPASIAQPLNALPRSAAPLLTKVALMHLPHVDLDAATKLNDVDLLRFMLAWSKQPGGRPVNYKSPMGCAFARGHTEALDWWLDESGLVF</sequence>
<organism evidence="1 2">
    <name type="scientific">Catenaria anguillulae PL171</name>
    <dbReference type="NCBI Taxonomy" id="765915"/>
    <lineage>
        <taxon>Eukaryota</taxon>
        <taxon>Fungi</taxon>
        <taxon>Fungi incertae sedis</taxon>
        <taxon>Blastocladiomycota</taxon>
        <taxon>Blastocladiomycetes</taxon>
        <taxon>Blastocladiales</taxon>
        <taxon>Catenariaceae</taxon>
        <taxon>Catenaria</taxon>
    </lineage>
</organism>
<keyword evidence="2" id="KW-1185">Reference proteome</keyword>
<gene>
    <name evidence="1" type="ORF">BCR44DRAFT_195485</name>
</gene>
<comment type="caution">
    <text evidence="1">The sequence shown here is derived from an EMBL/GenBank/DDBJ whole genome shotgun (WGS) entry which is preliminary data.</text>
</comment>
<dbReference type="EMBL" id="MCFL01000020">
    <property type="protein sequence ID" value="ORZ35757.1"/>
    <property type="molecule type" value="Genomic_DNA"/>
</dbReference>
<accession>A0A1Y2HMB6</accession>